<dbReference type="Proteomes" id="UP001239111">
    <property type="component" value="Chromosome 3"/>
</dbReference>
<proteinExistence type="predicted"/>
<organism evidence="1 2">
    <name type="scientific">Eretmocerus hayati</name>
    <dbReference type="NCBI Taxonomy" id="131215"/>
    <lineage>
        <taxon>Eukaryota</taxon>
        <taxon>Metazoa</taxon>
        <taxon>Ecdysozoa</taxon>
        <taxon>Arthropoda</taxon>
        <taxon>Hexapoda</taxon>
        <taxon>Insecta</taxon>
        <taxon>Pterygota</taxon>
        <taxon>Neoptera</taxon>
        <taxon>Endopterygota</taxon>
        <taxon>Hymenoptera</taxon>
        <taxon>Apocrita</taxon>
        <taxon>Proctotrupomorpha</taxon>
        <taxon>Chalcidoidea</taxon>
        <taxon>Aphelinidae</taxon>
        <taxon>Aphelininae</taxon>
        <taxon>Eretmocerus</taxon>
    </lineage>
</organism>
<keyword evidence="2" id="KW-1185">Reference proteome</keyword>
<gene>
    <name evidence="1" type="ORF">QAD02_003755</name>
</gene>
<comment type="caution">
    <text evidence="1">The sequence shown here is derived from an EMBL/GenBank/DDBJ whole genome shotgun (WGS) entry which is preliminary data.</text>
</comment>
<reference evidence="1" key="1">
    <citation type="submission" date="2023-04" db="EMBL/GenBank/DDBJ databases">
        <title>A chromosome-level genome assembly of the parasitoid wasp Eretmocerus hayati.</title>
        <authorList>
            <person name="Zhong Y."/>
            <person name="Liu S."/>
            <person name="Liu Y."/>
        </authorList>
    </citation>
    <scope>NUCLEOTIDE SEQUENCE</scope>
    <source>
        <strain evidence="1">ZJU_SS_LIU_2023</strain>
    </source>
</reference>
<accession>A0ACC2NNM3</accession>
<name>A0ACC2NNM3_9HYME</name>
<sequence length="657" mass="76374">MSYFCRDETIKKATSICEKEITELFNIWDETGIKNDVLNTYADQVINHLVGLMKDMVGESVQKRTDLCKNVKTLAHSARKISKELGMDFSTDSYNDLPLMELEVKLREQVEHLQHLKSQRIKYIQDLLAKEVDICKKMGAKPIGFESDLPTEQEIKKFENHVNLQEIERTRLSEIFKETRKSIIKMMEELQINPALDFERVVIHDHNSFILSQNNMAKLRDLKERLKDQVEQAKVQAQEKRETLMALWDYLDEPMETRQEFLDIYSGFSLTTINALNAEIKRCKEKRSENVANYVKKIRMEIENLWKLCKYSELQKKSFTAMKCQTYTEDLLTLHEMEAENLRKFYNSNRKIFELLNEWEVQFEKLKELDLRANDPDRYHNRGGQLLMEEKERKAVEKKLPKLENQLCALVDEYEDVQKKTFLIHGYSLREFMNYSRENYEVEKENMKLARKQAKDKSAKKTPLSTSKRTPGTSMLRITPASTNRLRTPGVSNMSRITPLAKRKLPYDVSPNSEHKKRAISTDKHKSTFVCNKVRRSGRVAGGINMNGSGRVRNINKRKRKSKSDTTLSVSSYGNFQEHLENRDELRSSILPDEVNKKFAGPTPIKTPIKPMRRKVLAVSTPAIANTTRTLRGTPRNPKLASTPRLIPAKNSSPIEI</sequence>
<protein>
    <submittedName>
        <fullName evidence="1">Uncharacterized protein</fullName>
    </submittedName>
</protein>
<evidence type="ECO:0000313" key="2">
    <source>
        <dbReference type="Proteomes" id="UP001239111"/>
    </source>
</evidence>
<evidence type="ECO:0000313" key="1">
    <source>
        <dbReference type="EMBL" id="KAJ8672496.1"/>
    </source>
</evidence>
<dbReference type="EMBL" id="CM056743">
    <property type="protein sequence ID" value="KAJ8672496.1"/>
    <property type="molecule type" value="Genomic_DNA"/>
</dbReference>